<evidence type="ECO:0000256" key="6">
    <source>
        <dbReference type="SAM" id="Phobius"/>
    </source>
</evidence>
<evidence type="ECO:0000256" key="5">
    <source>
        <dbReference type="ARBA" id="ARBA00023136"/>
    </source>
</evidence>
<feature type="transmembrane region" description="Helical" evidence="6">
    <location>
        <begin position="127"/>
        <end position="148"/>
    </location>
</feature>
<keyword evidence="5 6" id="KW-0472">Membrane</keyword>
<proteinExistence type="predicted"/>
<feature type="domain" description="Type II secretion system protein GspF" evidence="7">
    <location>
        <begin position="179"/>
        <end position="296"/>
    </location>
</feature>
<dbReference type="EMBL" id="NFKM01000014">
    <property type="protein sequence ID" value="OUP59360.1"/>
    <property type="molecule type" value="Genomic_DNA"/>
</dbReference>
<keyword evidence="4 6" id="KW-1133">Transmembrane helix</keyword>
<evidence type="ECO:0000256" key="2">
    <source>
        <dbReference type="ARBA" id="ARBA00022475"/>
    </source>
</evidence>
<evidence type="ECO:0000256" key="1">
    <source>
        <dbReference type="ARBA" id="ARBA00004651"/>
    </source>
</evidence>
<evidence type="ECO:0000256" key="4">
    <source>
        <dbReference type="ARBA" id="ARBA00022989"/>
    </source>
</evidence>
<sequence>MKLLLDQGLDTKTVIQLCFKEQDKIITRLKNGEVLIDILCDGQTLKLFKILHVLAKHMSFKQALTCAERIDNSSNTISYHFFKKIAYPIFIFCFAYFMILFFSRSIIPSMMVYSNGENSFLLLDLLEILFTLLFICMVVLLVLMFVYVKVPVFKEKIIPYLLKNKIYQLYVTIQFSIVLESLLASNLTSKSCFQILSEMNYFKEVHYFGSRIYLELLEGKRLETIINTIPFDKTFLVFFKIGMKSADLVTILKVYYEQAIKSFKTIVNKLIVTMQVFSYSCVGILVLVVYQIMLLPLNMLNTI</sequence>
<feature type="transmembrane region" description="Helical" evidence="6">
    <location>
        <begin position="85"/>
        <end position="107"/>
    </location>
</feature>
<dbReference type="AlphaFoldDB" id="A0A1Y4LU43"/>
<gene>
    <name evidence="8" type="ORF">B5F14_07365</name>
</gene>
<dbReference type="InterPro" id="IPR018076">
    <property type="entry name" value="T2SS_GspF_dom"/>
</dbReference>
<name>A0A1Y4LU43_9FIRM</name>
<protein>
    <recommendedName>
        <fullName evidence="7">Type II secretion system protein GspF domain-containing protein</fullName>
    </recommendedName>
</protein>
<evidence type="ECO:0000256" key="3">
    <source>
        <dbReference type="ARBA" id="ARBA00022692"/>
    </source>
</evidence>
<dbReference type="Proteomes" id="UP000195447">
    <property type="component" value="Unassembled WGS sequence"/>
</dbReference>
<accession>A0A1Y4LU43</accession>
<comment type="caution">
    <text evidence="8">The sequence shown here is derived from an EMBL/GenBank/DDBJ whole genome shotgun (WGS) entry which is preliminary data.</text>
</comment>
<dbReference type="GO" id="GO:0005886">
    <property type="term" value="C:plasma membrane"/>
    <property type="evidence" value="ECO:0007669"/>
    <property type="project" value="UniProtKB-SubCell"/>
</dbReference>
<evidence type="ECO:0000259" key="7">
    <source>
        <dbReference type="Pfam" id="PF00482"/>
    </source>
</evidence>
<reference evidence="9" key="1">
    <citation type="submission" date="2017-04" db="EMBL/GenBank/DDBJ databases">
        <title>Function of individual gut microbiota members based on whole genome sequencing of pure cultures obtained from chicken caecum.</title>
        <authorList>
            <person name="Medvecky M."/>
            <person name="Cejkova D."/>
            <person name="Polansky O."/>
            <person name="Karasova D."/>
            <person name="Kubasova T."/>
            <person name="Cizek A."/>
            <person name="Rychlik I."/>
        </authorList>
    </citation>
    <scope>NUCLEOTIDE SEQUENCE [LARGE SCALE GENOMIC DNA]</scope>
    <source>
        <strain evidence="9">An178</strain>
    </source>
</reference>
<organism evidence="8 9">
    <name type="scientific">Faecalitalea cylindroides</name>
    <dbReference type="NCBI Taxonomy" id="39483"/>
    <lineage>
        <taxon>Bacteria</taxon>
        <taxon>Bacillati</taxon>
        <taxon>Bacillota</taxon>
        <taxon>Erysipelotrichia</taxon>
        <taxon>Erysipelotrichales</taxon>
        <taxon>Erysipelotrichaceae</taxon>
        <taxon>Faecalitalea</taxon>
    </lineage>
</organism>
<keyword evidence="9" id="KW-1185">Reference proteome</keyword>
<evidence type="ECO:0000313" key="9">
    <source>
        <dbReference type="Proteomes" id="UP000195447"/>
    </source>
</evidence>
<evidence type="ECO:0000313" key="8">
    <source>
        <dbReference type="EMBL" id="OUP59360.1"/>
    </source>
</evidence>
<feature type="transmembrane region" description="Helical" evidence="6">
    <location>
        <begin position="270"/>
        <end position="293"/>
    </location>
</feature>
<keyword evidence="2" id="KW-1003">Cell membrane</keyword>
<keyword evidence="3 6" id="KW-0812">Transmembrane</keyword>
<comment type="subcellular location">
    <subcellularLocation>
        <location evidence="1">Cell membrane</location>
        <topology evidence="1">Multi-pass membrane protein</topology>
    </subcellularLocation>
</comment>
<dbReference type="Pfam" id="PF00482">
    <property type="entry name" value="T2SSF"/>
    <property type="match status" value="1"/>
</dbReference>